<reference evidence="1" key="2">
    <citation type="submission" date="2023-06" db="EMBL/GenBank/DDBJ databases">
        <authorList>
            <person name="Ma L."/>
            <person name="Liu K.-W."/>
            <person name="Li Z."/>
            <person name="Hsiao Y.-Y."/>
            <person name="Qi Y."/>
            <person name="Fu T."/>
            <person name="Tang G."/>
            <person name="Zhang D."/>
            <person name="Sun W.-H."/>
            <person name="Liu D.-K."/>
            <person name="Li Y."/>
            <person name="Chen G.-Z."/>
            <person name="Liu X.-D."/>
            <person name="Liao X.-Y."/>
            <person name="Jiang Y.-T."/>
            <person name="Yu X."/>
            <person name="Hao Y."/>
            <person name="Huang J."/>
            <person name="Zhao X.-W."/>
            <person name="Ke S."/>
            <person name="Chen Y.-Y."/>
            <person name="Wu W.-L."/>
            <person name="Hsu J.-L."/>
            <person name="Lin Y.-F."/>
            <person name="Huang M.-D."/>
            <person name="Li C.-Y."/>
            <person name="Huang L."/>
            <person name="Wang Z.-W."/>
            <person name="Zhao X."/>
            <person name="Zhong W.-Y."/>
            <person name="Peng D.-H."/>
            <person name="Ahmad S."/>
            <person name="Lan S."/>
            <person name="Zhang J.-S."/>
            <person name="Tsai W.-C."/>
            <person name="Van De Peer Y."/>
            <person name="Liu Z.-J."/>
        </authorList>
    </citation>
    <scope>NUCLEOTIDE SEQUENCE</scope>
    <source>
        <strain evidence="1">CP</strain>
        <tissue evidence="1">Leaves</tissue>
    </source>
</reference>
<protein>
    <submittedName>
        <fullName evidence="1">Uncharacterized protein</fullName>
    </submittedName>
</protein>
<keyword evidence="2" id="KW-1185">Reference proteome</keyword>
<accession>A0AAV9CBU2</accession>
<dbReference type="AlphaFoldDB" id="A0AAV9CBU2"/>
<evidence type="ECO:0000313" key="2">
    <source>
        <dbReference type="Proteomes" id="UP001180020"/>
    </source>
</evidence>
<evidence type="ECO:0000313" key="1">
    <source>
        <dbReference type="EMBL" id="KAK1285931.1"/>
    </source>
</evidence>
<gene>
    <name evidence="1" type="ORF">QJS10_CPB20g01404</name>
</gene>
<dbReference type="EMBL" id="JAUJYO010000020">
    <property type="protein sequence ID" value="KAK1285931.1"/>
    <property type="molecule type" value="Genomic_DNA"/>
</dbReference>
<organism evidence="1 2">
    <name type="scientific">Acorus calamus</name>
    <name type="common">Sweet flag</name>
    <dbReference type="NCBI Taxonomy" id="4465"/>
    <lineage>
        <taxon>Eukaryota</taxon>
        <taxon>Viridiplantae</taxon>
        <taxon>Streptophyta</taxon>
        <taxon>Embryophyta</taxon>
        <taxon>Tracheophyta</taxon>
        <taxon>Spermatophyta</taxon>
        <taxon>Magnoliopsida</taxon>
        <taxon>Liliopsida</taxon>
        <taxon>Acoraceae</taxon>
        <taxon>Acorus</taxon>
    </lineage>
</organism>
<comment type="caution">
    <text evidence="1">The sequence shown here is derived from an EMBL/GenBank/DDBJ whole genome shotgun (WGS) entry which is preliminary data.</text>
</comment>
<proteinExistence type="predicted"/>
<name>A0AAV9CBU2_ACOCL</name>
<dbReference type="Proteomes" id="UP001180020">
    <property type="component" value="Unassembled WGS sequence"/>
</dbReference>
<reference evidence="1" key="1">
    <citation type="journal article" date="2023" name="Nat. Commun.">
        <title>Diploid and tetraploid genomes of Acorus and the evolution of monocots.</title>
        <authorList>
            <person name="Ma L."/>
            <person name="Liu K.W."/>
            <person name="Li Z."/>
            <person name="Hsiao Y.Y."/>
            <person name="Qi Y."/>
            <person name="Fu T."/>
            <person name="Tang G.D."/>
            <person name="Zhang D."/>
            <person name="Sun W.H."/>
            <person name="Liu D.K."/>
            <person name="Li Y."/>
            <person name="Chen G.Z."/>
            <person name="Liu X.D."/>
            <person name="Liao X.Y."/>
            <person name="Jiang Y.T."/>
            <person name="Yu X."/>
            <person name="Hao Y."/>
            <person name="Huang J."/>
            <person name="Zhao X.W."/>
            <person name="Ke S."/>
            <person name="Chen Y.Y."/>
            <person name="Wu W.L."/>
            <person name="Hsu J.L."/>
            <person name="Lin Y.F."/>
            <person name="Huang M.D."/>
            <person name="Li C.Y."/>
            <person name="Huang L."/>
            <person name="Wang Z.W."/>
            <person name="Zhao X."/>
            <person name="Zhong W.Y."/>
            <person name="Peng D.H."/>
            <person name="Ahmad S."/>
            <person name="Lan S."/>
            <person name="Zhang J.S."/>
            <person name="Tsai W.C."/>
            <person name="Van de Peer Y."/>
            <person name="Liu Z.J."/>
        </authorList>
    </citation>
    <scope>NUCLEOTIDE SEQUENCE</scope>
    <source>
        <strain evidence="1">CP</strain>
    </source>
</reference>
<sequence length="108" mass="12963">MNPRMIERFRREIYQLRRPMSNESRSMCLRELSFSPLLNSFEGAEPSPRSPSPWKLRRWWIRLRREGFGRIQDCEVPCHFMLKPCSREISYHSLMVATLNEASIFTVK</sequence>